<dbReference type="Gene3D" id="3.30.430.20">
    <property type="entry name" value="Gnk2 domain, C-X8-C-X2-C motif"/>
    <property type="match status" value="2"/>
</dbReference>
<keyword evidence="2" id="KW-0677">Repeat</keyword>
<evidence type="ECO:0000256" key="1">
    <source>
        <dbReference type="ARBA" id="ARBA00022729"/>
    </source>
</evidence>
<dbReference type="PANTHER" id="PTHR32099:SF99">
    <property type="entry name" value="GNK2-LIKE DOMAIN-CONTAINING PROTEIN"/>
    <property type="match status" value="1"/>
</dbReference>
<dbReference type="Pfam" id="PF01657">
    <property type="entry name" value="Stress-antifung"/>
    <property type="match status" value="2"/>
</dbReference>
<accession>A0AAD8P574</accession>
<evidence type="ECO:0000259" key="3">
    <source>
        <dbReference type="PROSITE" id="PS51473"/>
    </source>
</evidence>
<keyword evidence="5" id="KW-1185">Reference proteome</keyword>
<dbReference type="PROSITE" id="PS51473">
    <property type="entry name" value="GNK2"/>
    <property type="match status" value="2"/>
</dbReference>
<evidence type="ECO:0000313" key="5">
    <source>
        <dbReference type="Proteomes" id="UP001229421"/>
    </source>
</evidence>
<dbReference type="InterPro" id="IPR002902">
    <property type="entry name" value="GNK2"/>
</dbReference>
<dbReference type="AlphaFoldDB" id="A0AAD8P574"/>
<feature type="domain" description="Gnk2-homologous" evidence="3">
    <location>
        <begin position="108"/>
        <end position="219"/>
    </location>
</feature>
<dbReference type="CDD" id="cd23509">
    <property type="entry name" value="Gnk2-like"/>
    <property type="match status" value="2"/>
</dbReference>
<evidence type="ECO:0000313" key="4">
    <source>
        <dbReference type="EMBL" id="KAK1432421.1"/>
    </source>
</evidence>
<name>A0AAD8P574_TARER</name>
<reference evidence="4" key="1">
    <citation type="journal article" date="2023" name="bioRxiv">
        <title>Improved chromosome-level genome assembly for marigold (Tagetes erecta).</title>
        <authorList>
            <person name="Jiang F."/>
            <person name="Yuan L."/>
            <person name="Wang S."/>
            <person name="Wang H."/>
            <person name="Xu D."/>
            <person name="Wang A."/>
            <person name="Fan W."/>
        </authorList>
    </citation>
    <scope>NUCLEOTIDE SEQUENCE</scope>
    <source>
        <strain evidence="4">WSJ</strain>
        <tissue evidence="4">Leaf</tissue>
    </source>
</reference>
<keyword evidence="1" id="KW-0732">Signal</keyword>
<gene>
    <name evidence="4" type="ORF">QVD17_09317</name>
</gene>
<organism evidence="4 5">
    <name type="scientific">Tagetes erecta</name>
    <name type="common">African marigold</name>
    <dbReference type="NCBI Taxonomy" id="13708"/>
    <lineage>
        <taxon>Eukaryota</taxon>
        <taxon>Viridiplantae</taxon>
        <taxon>Streptophyta</taxon>
        <taxon>Embryophyta</taxon>
        <taxon>Tracheophyta</taxon>
        <taxon>Spermatophyta</taxon>
        <taxon>Magnoliopsida</taxon>
        <taxon>eudicotyledons</taxon>
        <taxon>Gunneridae</taxon>
        <taxon>Pentapetalae</taxon>
        <taxon>asterids</taxon>
        <taxon>campanulids</taxon>
        <taxon>Asterales</taxon>
        <taxon>Asteraceae</taxon>
        <taxon>Asteroideae</taxon>
        <taxon>Heliantheae alliance</taxon>
        <taxon>Tageteae</taxon>
        <taxon>Tagetes</taxon>
    </lineage>
</organism>
<protein>
    <recommendedName>
        <fullName evidence="3">Gnk2-homologous domain-containing protein</fullName>
    </recommendedName>
</protein>
<evidence type="ECO:0000256" key="2">
    <source>
        <dbReference type="ARBA" id="ARBA00022737"/>
    </source>
</evidence>
<dbReference type="PANTHER" id="PTHR32099">
    <property type="entry name" value="CYSTEINE-RICH REPEAT SECRETORY PROTEIN"/>
    <property type="match status" value="1"/>
</dbReference>
<dbReference type="InterPro" id="IPR038408">
    <property type="entry name" value="GNK2_sf"/>
</dbReference>
<sequence>MVPLSMHSICHQNDNYTKNSTYERNLDNALLTLPTTDSGLGFFNISVGQGTDRVHSYALCRGDIKHDLCHRCVIDAINNIREDSQIQKVRVFYQPECWLTYFDKRLPSYVYIVGSSTITAPEPNIFEVAVRSLLGELFKEAANGGSLRKFAIGKTAGPSSLTIYGFAQCTPYLTKEQCIKCLKNEIPKFLEFAPRASFKKIDGIFYGVPCNFGYNISPLSTMLM</sequence>
<dbReference type="Proteomes" id="UP001229421">
    <property type="component" value="Unassembled WGS sequence"/>
</dbReference>
<dbReference type="EMBL" id="JAUHHV010000002">
    <property type="protein sequence ID" value="KAK1432421.1"/>
    <property type="molecule type" value="Genomic_DNA"/>
</dbReference>
<feature type="domain" description="Gnk2-homologous" evidence="3">
    <location>
        <begin position="4"/>
        <end position="106"/>
    </location>
</feature>
<proteinExistence type="predicted"/>
<comment type="caution">
    <text evidence="4">The sequence shown here is derived from an EMBL/GenBank/DDBJ whole genome shotgun (WGS) entry which is preliminary data.</text>
</comment>